<dbReference type="SUPFAM" id="SSF55785">
    <property type="entry name" value="PYP-like sensor domain (PAS domain)"/>
    <property type="match status" value="1"/>
</dbReference>
<evidence type="ECO:0000259" key="7">
    <source>
        <dbReference type="PROSITE" id="PS50112"/>
    </source>
</evidence>
<dbReference type="Proteomes" id="UP000274429">
    <property type="component" value="Unassembled WGS sequence"/>
</dbReference>
<reference evidence="9 10" key="2">
    <citation type="submission" date="2018-11" db="EMBL/GenBank/DDBJ databases">
        <authorList>
            <consortium name="Pathogen Informatics"/>
        </authorList>
    </citation>
    <scope>NUCLEOTIDE SEQUENCE [LARGE SCALE GENOMIC DNA]</scope>
</reference>
<evidence type="ECO:0000256" key="5">
    <source>
        <dbReference type="ARBA" id="ARBA00023242"/>
    </source>
</evidence>
<keyword evidence="4" id="KW-0804">Transcription</keyword>
<dbReference type="WBParaSite" id="TTAC_0000037601-mRNA-1">
    <property type="protein sequence ID" value="TTAC_0000037601-mRNA-1"/>
    <property type="gene ID" value="TTAC_0000037601"/>
</dbReference>
<dbReference type="CDD" id="cd00130">
    <property type="entry name" value="PAS"/>
    <property type="match status" value="1"/>
</dbReference>
<dbReference type="PROSITE" id="PS50112">
    <property type="entry name" value="PAS"/>
    <property type="match status" value="2"/>
</dbReference>
<dbReference type="InterPro" id="IPR011598">
    <property type="entry name" value="bHLH_dom"/>
</dbReference>
<reference evidence="11" key="1">
    <citation type="submission" date="2016-04" db="UniProtKB">
        <authorList>
            <consortium name="WormBaseParasite"/>
        </authorList>
    </citation>
    <scope>IDENTIFICATION</scope>
</reference>
<dbReference type="STRING" id="6205.A0A0R3WIF3"/>
<evidence type="ECO:0000256" key="1">
    <source>
        <dbReference type="ARBA" id="ARBA00004123"/>
    </source>
</evidence>
<dbReference type="GO" id="GO:0000977">
    <property type="term" value="F:RNA polymerase II transcription regulatory region sequence-specific DNA binding"/>
    <property type="evidence" value="ECO:0007669"/>
    <property type="project" value="TreeGrafter"/>
</dbReference>
<feature type="region of interest" description="Disordered" evidence="6">
    <location>
        <begin position="1"/>
        <end position="27"/>
    </location>
</feature>
<dbReference type="SMART" id="SM00086">
    <property type="entry name" value="PAC"/>
    <property type="match status" value="1"/>
</dbReference>
<dbReference type="PANTHER" id="PTHR23043:SF17">
    <property type="entry name" value="PROTEIN SIMILAR"/>
    <property type="match status" value="1"/>
</dbReference>
<keyword evidence="2" id="KW-0677">Repeat</keyword>
<evidence type="ECO:0000313" key="10">
    <source>
        <dbReference type="Proteomes" id="UP000274429"/>
    </source>
</evidence>
<evidence type="ECO:0000256" key="3">
    <source>
        <dbReference type="ARBA" id="ARBA00023015"/>
    </source>
</evidence>
<evidence type="ECO:0000256" key="6">
    <source>
        <dbReference type="SAM" id="MobiDB-lite"/>
    </source>
</evidence>
<comment type="subcellular location">
    <subcellularLocation>
        <location evidence="1">Nucleus</location>
    </subcellularLocation>
</comment>
<dbReference type="GO" id="GO:0000981">
    <property type="term" value="F:DNA-binding transcription factor activity, RNA polymerase II-specific"/>
    <property type="evidence" value="ECO:0007669"/>
    <property type="project" value="TreeGrafter"/>
</dbReference>
<feature type="domain" description="PAS" evidence="7">
    <location>
        <begin position="225"/>
        <end position="282"/>
    </location>
</feature>
<proteinExistence type="predicted"/>
<evidence type="ECO:0000256" key="4">
    <source>
        <dbReference type="ARBA" id="ARBA00023163"/>
    </source>
</evidence>
<dbReference type="InterPro" id="IPR000014">
    <property type="entry name" value="PAS"/>
</dbReference>
<feature type="compositionally biased region" description="Basic and acidic residues" evidence="6">
    <location>
        <begin position="1"/>
        <end position="12"/>
    </location>
</feature>
<dbReference type="Pfam" id="PF23171">
    <property type="entry name" value="bHLH_HIF1A"/>
    <property type="match status" value="1"/>
</dbReference>
<dbReference type="PROSITE" id="PS50888">
    <property type="entry name" value="BHLH"/>
    <property type="match status" value="1"/>
</dbReference>
<dbReference type="GO" id="GO:0005634">
    <property type="term" value="C:nucleus"/>
    <property type="evidence" value="ECO:0007669"/>
    <property type="project" value="UniProtKB-SubCell"/>
</dbReference>
<keyword evidence="10" id="KW-1185">Reference proteome</keyword>
<dbReference type="OrthoDB" id="6021714at2759"/>
<dbReference type="InterPro" id="IPR035965">
    <property type="entry name" value="PAS-like_dom_sf"/>
</dbReference>
<evidence type="ECO:0000259" key="8">
    <source>
        <dbReference type="PROSITE" id="PS50888"/>
    </source>
</evidence>
<feature type="domain" description="PAS" evidence="7">
    <location>
        <begin position="385"/>
        <end position="422"/>
    </location>
</feature>
<dbReference type="SMART" id="SM00091">
    <property type="entry name" value="PAS"/>
    <property type="match status" value="2"/>
</dbReference>
<dbReference type="AlphaFoldDB" id="A0A0R3WIF3"/>
<keyword evidence="5" id="KW-0539">Nucleus</keyword>
<organism evidence="11">
    <name type="scientific">Hydatigena taeniaeformis</name>
    <name type="common">Feline tapeworm</name>
    <name type="synonym">Taenia taeniaeformis</name>
    <dbReference type="NCBI Taxonomy" id="6205"/>
    <lineage>
        <taxon>Eukaryota</taxon>
        <taxon>Metazoa</taxon>
        <taxon>Spiralia</taxon>
        <taxon>Lophotrochozoa</taxon>
        <taxon>Platyhelminthes</taxon>
        <taxon>Cestoda</taxon>
        <taxon>Eucestoda</taxon>
        <taxon>Cyclophyllidea</taxon>
        <taxon>Taeniidae</taxon>
        <taxon>Hydatigera</taxon>
    </lineage>
</organism>
<dbReference type="GO" id="GO:0046983">
    <property type="term" value="F:protein dimerization activity"/>
    <property type="evidence" value="ECO:0007669"/>
    <property type="project" value="InterPro"/>
</dbReference>
<name>A0A0R3WIF3_HYDTA</name>
<gene>
    <name evidence="9" type="ORF">TTAC_LOCUS377</name>
</gene>
<evidence type="ECO:0000313" key="11">
    <source>
        <dbReference type="WBParaSite" id="TTAC_0000037601-mRNA-1"/>
    </source>
</evidence>
<dbReference type="EMBL" id="UYWX01000030">
    <property type="protein sequence ID" value="VDM16325.1"/>
    <property type="molecule type" value="Genomic_DNA"/>
</dbReference>
<sequence length="690" mass="77218">MGTPPDRKHILSSEDYYDPSSHQQSSSFQIPIPTDYLYQQQSQERYLDYQQSVTFDRCFAFQNPINHAVVTVSQNTAPGDAVASISSRNSDSFSGISEMTTLIAPTEDGVAVSSIVPEAREKSKNAARIRRMNENHEYKILTHMLPLPVSAKVMLDKASVIRLTTNFLELRKLFSSSKLMFLNVVAHIRKSFQQANASLFFLLVDSKEGGINEPQSSLSSYSDGMLETLDGFLLILSNSHSVTYIGDTVKTLLGLAKWDLTGTKFISIVKEEDQEELDNLLRLSSLEMRQISRLNPEARFERRFTVRVKCILSKRNSGLVSEGYKALHFGGHITARLSHEKEGSKKVIQQLYGVASTLPAINWNSTEIKMGRDMFMLRTSLALGVAYADEQLQVLTGYQARDIIDTSLYQLIHVEDAEELAECHATCKTIAPFSKGRDKRLTNFTLPFAVLTKGQVITRYFRLLCKYGGWVWVQMHAIRIRTARGSKSDCVVAIAYVLTRSQLSNMKFDIKQLQGCSFGTLNYERALISRPVNHCGRKRSHPSQLASQVQTSHYQTSFPSKLSAYNANFYRNLNGGVEGGGENVIRIYPPCSMPYRSLVHPNQQGLANDAYDNPNGLLVQQPTEVPGSAPNWGTVGEHPHYGVPFSGSSVPPSSIPSSFGSSSYLEQLRNYQTDVNFADCWQDTIYSHQN</sequence>
<evidence type="ECO:0000313" key="9">
    <source>
        <dbReference type="EMBL" id="VDM16325.1"/>
    </source>
</evidence>
<protein>
    <submittedName>
        <fullName evidence="11">PAS domain-containing protein</fullName>
    </submittedName>
</protein>
<keyword evidence="3" id="KW-0805">Transcription regulation</keyword>
<dbReference type="Gene3D" id="3.30.450.20">
    <property type="entry name" value="PAS domain"/>
    <property type="match status" value="2"/>
</dbReference>
<feature type="domain" description="BHLH" evidence="8">
    <location>
        <begin position="118"/>
        <end position="171"/>
    </location>
</feature>
<evidence type="ECO:0000256" key="2">
    <source>
        <dbReference type="ARBA" id="ARBA00022737"/>
    </source>
</evidence>
<accession>A0A0R3WIF3</accession>
<dbReference type="InterPro" id="IPR001610">
    <property type="entry name" value="PAC"/>
</dbReference>
<dbReference type="PANTHER" id="PTHR23043">
    <property type="entry name" value="HYPOXIA-INDUCIBLE FACTOR 1 ALPHA"/>
    <property type="match status" value="1"/>
</dbReference>